<dbReference type="Pfam" id="PF11150">
    <property type="entry name" value="DUF2927"/>
    <property type="match status" value="1"/>
</dbReference>
<accession>A0AAE5BWV1</accession>
<dbReference type="EMBL" id="JAABNR010000012">
    <property type="protein sequence ID" value="NBZ88653.1"/>
    <property type="molecule type" value="Genomic_DNA"/>
</dbReference>
<dbReference type="AlphaFoldDB" id="A0AAE5BWV1"/>
<organism evidence="2 3">
    <name type="scientific">Stagnihabitans tardus</name>
    <dbReference type="NCBI Taxonomy" id="2699202"/>
    <lineage>
        <taxon>Bacteria</taxon>
        <taxon>Pseudomonadati</taxon>
        <taxon>Pseudomonadota</taxon>
        <taxon>Alphaproteobacteria</taxon>
        <taxon>Rhodobacterales</taxon>
        <taxon>Paracoccaceae</taxon>
        <taxon>Stagnihabitans</taxon>
    </lineage>
</organism>
<evidence type="ECO:0000256" key="1">
    <source>
        <dbReference type="SAM" id="SignalP"/>
    </source>
</evidence>
<reference evidence="2" key="1">
    <citation type="submission" date="2020-01" db="EMBL/GenBank/DDBJ databases">
        <authorList>
            <person name="Chen W.-M."/>
        </authorList>
    </citation>
    <scope>NUCLEOTIDE SEQUENCE</scope>
    <source>
        <strain evidence="2">CYK-10</strain>
    </source>
</reference>
<evidence type="ECO:0000313" key="2">
    <source>
        <dbReference type="EMBL" id="NBZ88653.1"/>
    </source>
</evidence>
<keyword evidence="3" id="KW-1185">Reference proteome</keyword>
<dbReference type="RefSeq" id="WP_168775468.1">
    <property type="nucleotide sequence ID" value="NZ_JAABNR010000012.1"/>
</dbReference>
<gene>
    <name evidence="2" type="ORF">GV832_13750</name>
</gene>
<dbReference type="Proteomes" id="UP001193501">
    <property type="component" value="Unassembled WGS sequence"/>
</dbReference>
<comment type="caution">
    <text evidence="2">The sequence shown here is derived from an EMBL/GenBank/DDBJ whole genome shotgun (WGS) entry which is preliminary data.</text>
</comment>
<feature type="signal peptide" evidence="1">
    <location>
        <begin position="1"/>
        <end position="24"/>
    </location>
</feature>
<name>A0AAE5BWV1_9RHOB</name>
<evidence type="ECO:0000313" key="3">
    <source>
        <dbReference type="Proteomes" id="UP001193501"/>
    </source>
</evidence>
<feature type="chain" id="PRO_5042083960" evidence="1">
    <location>
        <begin position="25"/>
        <end position="310"/>
    </location>
</feature>
<protein>
    <submittedName>
        <fullName evidence="2">DUF2927 domain-containing protein</fullName>
    </submittedName>
</protein>
<dbReference type="PROSITE" id="PS51257">
    <property type="entry name" value="PROKAR_LIPOPROTEIN"/>
    <property type="match status" value="1"/>
</dbReference>
<dbReference type="InterPro" id="IPR021323">
    <property type="entry name" value="DUF2927"/>
</dbReference>
<keyword evidence="1" id="KW-0732">Signal</keyword>
<proteinExistence type="predicted"/>
<sequence length="310" mass="32818">MRDGRTLWAGGALAAGLLALAACAPVQPPRAPAPMAAPPPAPVASAASQALSARYAAVQARLLDNGLLRTDGGGEDTPFTDAMLARAFLSVAFFEEFSGGEITGQRNAIPLQRWNGPIRVSLQIGASVPPDQAAADRVMVSSYLARLSRLTGLPITLNASNPNFFIHIGSLEERAALGPKIAAEMPGLTDSQLAAATHMPDSAYCQVLSQSDGDSPIYTRAAAVIPAEHPLLLMQTCLHEELAQALGLPNDSNIARPSIFNDDQEFALLTRMDELMLRILYSPDLRPGMTAEEARPVVESLATRLMDGQT</sequence>